<feature type="binding site" evidence="6">
    <location>
        <position position="56"/>
    </location>
    <ligand>
        <name>S-adenosyl-L-methionine</name>
        <dbReference type="ChEBI" id="CHEBI:59789"/>
    </ligand>
</feature>
<feature type="binding site" evidence="6">
    <location>
        <position position="141"/>
    </location>
    <ligand>
        <name>S-adenosyl-L-methionine</name>
        <dbReference type="ChEBI" id="CHEBI:59789"/>
    </ligand>
</feature>
<dbReference type="PROSITE" id="PS01131">
    <property type="entry name" value="RRNA_A_DIMETH"/>
    <property type="match status" value="1"/>
</dbReference>
<feature type="binding site" evidence="6">
    <location>
        <position position="54"/>
    </location>
    <ligand>
        <name>S-adenosyl-L-methionine</name>
        <dbReference type="ChEBI" id="CHEBI:59789"/>
    </ligand>
</feature>
<accession>A0A7J3SKL2</accession>
<comment type="similarity">
    <text evidence="6">Belongs to the class I-like SAM-binding methyltransferase superfamily. rRNA adenine N(6)-methyltransferase family.</text>
</comment>
<dbReference type="CDD" id="cd02440">
    <property type="entry name" value="AdoMet_MTases"/>
    <property type="match status" value="1"/>
</dbReference>
<evidence type="ECO:0000256" key="1">
    <source>
        <dbReference type="ARBA" id="ARBA00022552"/>
    </source>
</evidence>
<evidence type="ECO:0000313" key="8">
    <source>
        <dbReference type="EMBL" id="HGZ60161.1"/>
    </source>
</evidence>
<feature type="binding site" evidence="6">
    <location>
        <position position="101"/>
    </location>
    <ligand>
        <name>S-adenosyl-L-methionine</name>
        <dbReference type="ChEBI" id="CHEBI:59789"/>
    </ligand>
</feature>
<dbReference type="EC" id="2.1.1.182" evidence="8"/>
<dbReference type="PROSITE" id="PS51689">
    <property type="entry name" value="SAM_RNA_A_N6_MT"/>
    <property type="match status" value="1"/>
</dbReference>
<keyword evidence="2 6" id="KW-0489">Methyltransferase</keyword>
<feature type="binding site" evidence="6">
    <location>
        <position position="125"/>
    </location>
    <ligand>
        <name>S-adenosyl-L-methionine</name>
        <dbReference type="ChEBI" id="CHEBI:59789"/>
    </ligand>
</feature>
<evidence type="ECO:0000256" key="6">
    <source>
        <dbReference type="PROSITE-ProRule" id="PRU01026"/>
    </source>
</evidence>
<dbReference type="Gene3D" id="3.40.50.150">
    <property type="entry name" value="Vaccinia Virus protein VP39"/>
    <property type="match status" value="1"/>
</dbReference>
<dbReference type="InterPro" id="IPR011530">
    <property type="entry name" value="rRNA_adenine_dimethylase"/>
</dbReference>
<gene>
    <name evidence="8" type="primary">rsmA</name>
    <name evidence="8" type="ORF">ENW83_03015</name>
</gene>
<evidence type="ECO:0000256" key="4">
    <source>
        <dbReference type="ARBA" id="ARBA00022691"/>
    </source>
</evidence>
<dbReference type="InterPro" id="IPR020598">
    <property type="entry name" value="rRNA_Ade_methylase_Trfase_N"/>
</dbReference>
<dbReference type="EMBL" id="DTLS01000084">
    <property type="protein sequence ID" value="HGZ60161.1"/>
    <property type="molecule type" value="Genomic_DNA"/>
</dbReference>
<dbReference type="PANTHER" id="PTHR11727:SF7">
    <property type="entry name" value="DIMETHYLADENOSINE TRANSFERASE-RELATED"/>
    <property type="match status" value="1"/>
</dbReference>
<keyword evidence="4 6" id="KW-0949">S-adenosyl-L-methionine</keyword>
<dbReference type="NCBIfam" id="TIGR00755">
    <property type="entry name" value="ksgA"/>
    <property type="match status" value="1"/>
</dbReference>
<reference evidence="8" key="1">
    <citation type="journal article" date="2020" name="mSystems">
        <title>Genome- and Community-Level Interaction Insights into Carbon Utilization and Element Cycling Functions of Hydrothermarchaeota in Hydrothermal Sediment.</title>
        <authorList>
            <person name="Zhou Z."/>
            <person name="Liu Y."/>
            <person name="Xu W."/>
            <person name="Pan J."/>
            <person name="Luo Z.H."/>
            <person name="Li M."/>
        </authorList>
    </citation>
    <scope>NUCLEOTIDE SEQUENCE [LARGE SCALE GENOMIC DNA]</scope>
    <source>
        <strain evidence="8">SpSt-885</strain>
    </source>
</reference>
<dbReference type="InterPro" id="IPR029063">
    <property type="entry name" value="SAM-dependent_MTases_sf"/>
</dbReference>
<comment type="caution">
    <text evidence="8">The sequence shown here is derived from an EMBL/GenBank/DDBJ whole genome shotgun (WGS) entry which is preliminary data.</text>
</comment>
<dbReference type="GO" id="GO:0003723">
    <property type="term" value="F:RNA binding"/>
    <property type="evidence" value="ECO:0007669"/>
    <property type="project" value="UniProtKB-UniRule"/>
</dbReference>
<dbReference type="SMART" id="SM00650">
    <property type="entry name" value="rADc"/>
    <property type="match status" value="1"/>
</dbReference>
<sequence>MQSMQINRADRLKMAGATFTDEEITRADSLQLKRITAKILKDAGFRPSRKLGQNFTINRDYLEKMSISLPTNFEVVLEIGTGLGTLTSFIASRERLIVSVEKDPRLFSIASRVIKSENISLVLGDGIEILKKTRIPLVVSSTPFSLSVPIFLKLVRNNHIKMAVLGVQTEVARRITAAPGESDYGRISVISSIIFKSEELGTFSSSSFFPRPKVSVTIVRLERKKCYDPEVHGMVEELGRCIFTQRNKLARKVVENCLKSLYSLSLDDAGGSLTETLREIRVREVSGWMMEELARNVLRALRRN</sequence>
<keyword evidence="5 6" id="KW-0694">RNA-binding</keyword>
<dbReference type="InterPro" id="IPR020596">
    <property type="entry name" value="rRNA_Ade_Mease_Trfase_CS"/>
</dbReference>
<dbReference type="InterPro" id="IPR001737">
    <property type="entry name" value="KsgA/Erm"/>
</dbReference>
<dbReference type="GO" id="GO:0052908">
    <property type="term" value="F:16S rRNA (adenine(1518)-N(6)/adenine(1519)-N(6))-dimethyltransferase activity"/>
    <property type="evidence" value="ECO:0007669"/>
    <property type="project" value="UniProtKB-EC"/>
</dbReference>
<evidence type="ECO:0000256" key="3">
    <source>
        <dbReference type="ARBA" id="ARBA00022679"/>
    </source>
</evidence>
<evidence type="ECO:0000259" key="7">
    <source>
        <dbReference type="SMART" id="SM00650"/>
    </source>
</evidence>
<organism evidence="8">
    <name type="scientific">Fervidicoccus fontis</name>
    <dbReference type="NCBI Taxonomy" id="683846"/>
    <lineage>
        <taxon>Archaea</taxon>
        <taxon>Thermoproteota</taxon>
        <taxon>Thermoprotei</taxon>
        <taxon>Fervidicoccales</taxon>
        <taxon>Fervidicoccaceae</taxon>
        <taxon>Fervidicoccus</taxon>
    </lineage>
</organism>
<dbReference type="AlphaFoldDB" id="A0A7J3SKL2"/>
<evidence type="ECO:0000256" key="2">
    <source>
        <dbReference type="ARBA" id="ARBA00022603"/>
    </source>
</evidence>
<proteinExistence type="inferred from homology"/>
<protein>
    <submittedName>
        <fullName evidence="8">Ribosomal RNA small subunit methyltransferase A</fullName>
        <ecNumber evidence="8">2.1.1.182</ecNumber>
    </submittedName>
</protein>
<evidence type="ECO:0000256" key="5">
    <source>
        <dbReference type="ARBA" id="ARBA00022884"/>
    </source>
</evidence>
<name>A0A7J3SKL2_9CREN</name>
<keyword evidence="3 6" id="KW-0808">Transferase</keyword>
<dbReference type="Pfam" id="PF00398">
    <property type="entry name" value="RrnaAD"/>
    <property type="match status" value="1"/>
</dbReference>
<dbReference type="SUPFAM" id="SSF53335">
    <property type="entry name" value="S-adenosyl-L-methionine-dependent methyltransferases"/>
    <property type="match status" value="1"/>
</dbReference>
<keyword evidence="1" id="KW-0698">rRNA processing</keyword>
<feature type="binding site" evidence="6">
    <location>
        <position position="80"/>
    </location>
    <ligand>
        <name>S-adenosyl-L-methionine</name>
        <dbReference type="ChEBI" id="CHEBI:59789"/>
    </ligand>
</feature>
<dbReference type="PANTHER" id="PTHR11727">
    <property type="entry name" value="DIMETHYLADENOSINE TRANSFERASE"/>
    <property type="match status" value="1"/>
</dbReference>
<feature type="domain" description="Ribosomal RNA adenine methylase transferase N-terminal" evidence="7">
    <location>
        <begin position="35"/>
        <end position="225"/>
    </location>
</feature>